<dbReference type="EMBL" id="BAABDH010000108">
    <property type="protein sequence ID" value="GAA3950537.1"/>
    <property type="molecule type" value="Genomic_DNA"/>
</dbReference>
<dbReference type="Proteomes" id="UP001499909">
    <property type="component" value="Unassembled WGS sequence"/>
</dbReference>
<dbReference type="InterPro" id="IPR001233">
    <property type="entry name" value="RtcB"/>
</dbReference>
<sequence>MVTGKELVNLGLKPGKWFKEALDHINSYGLAGDALLAYLDTVKPAPVIPLLKAAVPFFENISADTAVEQANIDYVKQSMQQLMRTPTVVAGAIMPDACPAGPLGTIPVGGIVATRNAIHPGMHSADICCSVMLTNLGRVDPKTVLDVAQQLTHFGPGGRPAGQQFELPAALQAEFQDNPFLNSLRSLRFAREHLGTQGDGNHFLYVGISRNTGDTMLITHHGSRGVGAALYTQGMKVAERFRQAISPETAPPNAWIPSQSEEGKQYWAALQTVRKWTKQNHLCLHDAIGSQLGARVQQRYWNEHNFVFRDGDLFYHAKGATPLDPKFMPDITGPRIIPLNMAQPILIVEGPTTENNLGFAPHGAGRNLSRTRHKSSKGRQTKEDLFAEETRGIDARFFFNQIDISELPSAYKDAEEVKRQIAQFNLATTIDEILPYGCIMAGDWEQDAPWRRKKLAKEAARLAAADSQADGSALQEQWGKVPGTYPGSGND</sequence>
<proteinExistence type="predicted"/>
<dbReference type="InterPro" id="IPR036025">
    <property type="entry name" value="RtcB-like_sf"/>
</dbReference>
<dbReference type="PANTHER" id="PTHR43749">
    <property type="entry name" value="RNA-SPLICING LIGASE RTCB"/>
    <property type="match status" value="1"/>
</dbReference>
<dbReference type="Pfam" id="PF01139">
    <property type="entry name" value="RtcB"/>
    <property type="match status" value="1"/>
</dbReference>
<evidence type="ECO:0000256" key="6">
    <source>
        <dbReference type="ARBA" id="ARBA00022800"/>
    </source>
</evidence>
<keyword evidence="6" id="KW-0692">RNA repair</keyword>
<evidence type="ECO:0000256" key="2">
    <source>
        <dbReference type="ARBA" id="ARBA00012726"/>
    </source>
</evidence>
<evidence type="ECO:0000256" key="8">
    <source>
        <dbReference type="ARBA" id="ARBA00023211"/>
    </source>
</evidence>
<dbReference type="InterPro" id="IPR052915">
    <property type="entry name" value="RtcB-like"/>
</dbReference>
<dbReference type="Gene3D" id="3.90.1860.10">
    <property type="entry name" value="tRNA-splicing ligase RtcB"/>
    <property type="match status" value="1"/>
</dbReference>
<keyword evidence="4" id="KW-0479">Metal-binding</keyword>
<dbReference type="PANTHER" id="PTHR43749:SF2">
    <property type="entry name" value="RNA-SPLICING LIGASE RTCB"/>
    <property type="match status" value="1"/>
</dbReference>
<gene>
    <name evidence="11" type="ORF">GCM10022406_35460</name>
</gene>
<keyword evidence="5" id="KW-0547">Nucleotide-binding</keyword>
<evidence type="ECO:0000256" key="4">
    <source>
        <dbReference type="ARBA" id="ARBA00022723"/>
    </source>
</evidence>
<dbReference type="SUPFAM" id="SSF103365">
    <property type="entry name" value="Hypothetical protein PH1602"/>
    <property type="match status" value="1"/>
</dbReference>
<feature type="region of interest" description="Disordered" evidence="10">
    <location>
        <begin position="357"/>
        <end position="384"/>
    </location>
</feature>
<dbReference type="EC" id="6.5.1.8" evidence="2"/>
<evidence type="ECO:0000256" key="7">
    <source>
        <dbReference type="ARBA" id="ARBA00023134"/>
    </source>
</evidence>
<evidence type="ECO:0000256" key="10">
    <source>
        <dbReference type="SAM" id="MobiDB-lite"/>
    </source>
</evidence>
<accession>A0ABP7NPN7</accession>
<name>A0ABP7NPN7_9BACT</name>
<evidence type="ECO:0000256" key="5">
    <source>
        <dbReference type="ARBA" id="ARBA00022741"/>
    </source>
</evidence>
<keyword evidence="3" id="KW-0436">Ligase</keyword>
<comment type="catalytic activity">
    <reaction evidence="9">
        <text>a 3'-end 3'-phospho-ribonucleotide-RNA + a 5'-end dephospho-ribonucleoside-RNA + GTP = a ribonucleotidyl-ribonucleotide-RNA + GMP + diphosphate</text>
        <dbReference type="Rhea" id="RHEA:68076"/>
        <dbReference type="Rhea" id="RHEA-COMP:10463"/>
        <dbReference type="Rhea" id="RHEA-COMP:13936"/>
        <dbReference type="Rhea" id="RHEA-COMP:17355"/>
        <dbReference type="ChEBI" id="CHEBI:33019"/>
        <dbReference type="ChEBI" id="CHEBI:37565"/>
        <dbReference type="ChEBI" id="CHEBI:58115"/>
        <dbReference type="ChEBI" id="CHEBI:83062"/>
        <dbReference type="ChEBI" id="CHEBI:138284"/>
        <dbReference type="ChEBI" id="CHEBI:173118"/>
        <dbReference type="EC" id="6.5.1.8"/>
    </reaction>
</comment>
<feature type="region of interest" description="Disordered" evidence="10">
    <location>
        <begin position="466"/>
        <end position="491"/>
    </location>
</feature>
<organism evidence="11 12">
    <name type="scientific">Hymenobacter algoricola</name>
    <dbReference type="NCBI Taxonomy" id="486267"/>
    <lineage>
        <taxon>Bacteria</taxon>
        <taxon>Pseudomonadati</taxon>
        <taxon>Bacteroidota</taxon>
        <taxon>Cytophagia</taxon>
        <taxon>Cytophagales</taxon>
        <taxon>Hymenobacteraceae</taxon>
        <taxon>Hymenobacter</taxon>
    </lineage>
</organism>
<evidence type="ECO:0000256" key="1">
    <source>
        <dbReference type="ARBA" id="ARBA00001936"/>
    </source>
</evidence>
<evidence type="ECO:0000313" key="12">
    <source>
        <dbReference type="Proteomes" id="UP001499909"/>
    </source>
</evidence>
<protein>
    <recommendedName>
        <fullName evidence="2">3'-phosphate/5'-hydroxy nucleic acid ligase</fullName>
        <ecNumber evidence="2">6.5.1.8</ecNumber>
    </recommendedName>
</protein>
<keyword evidence="12" id="KW-1185">Reference proteome</keyword>
<comment type="cofactor">
    <cofactor evidence="1">
        <name>Mn(2+)</name>
        <dbReference type="ChEBI" id="CHEBI:29035"/>
    </cofactor>
</comment>
<evidence type="ECO:0000313" key="11">
    <source>
        <dbReference type="EMBL" id="GAA3950537.1"/>
    </source>
</evidence>
<keyword evidence="7" id="KW-0342">GTP-binding</keyword>
<keyword evidence="8" id="KW-0464">Manganese</keyword>
<reference evidence="12" key="1">
    <citation type="journal article" date="2019" name="Int. J. Syst. Evol. Microbiol.">
        <title>The Global Catalogue of Microorganisms (GCM) 10K type strain sequencing project: providing services to taxonomists for standard genome sequencing and annotation.</title>
        <authorList>
            <consortium name="The Broad Institute Genomics Platform"/>
            <consortium name="The Broad Institute Genome Sequencing Center for Infectious Disease"/>
            <person name="Wu L."/>
            <person name="Ma J."/>
        </authorList>
    </citation>
    <scope>NUCLEOTIDE SEQUENCE [LARGE SCALE GENOMIC DNA]</scope>
    <source>
        <strain evidence="12">JCM 17214</strain>
    </source>
</reference>
<comment type="caution">
    <text evidence="11">The sequence shown here is derived from an EMBL/GenBank/DDBJ whole genome shotgun (WGS) entry which is preliminary data.</text>
</comment>
<evidence type="ECO:0000256" key="3">
    <source>
        <dbReference type="ARBA" id="ARBA00022598"/>
    </source>
</evidence>
<evidence type="ECO:0000256" key="9">
    <source>
        <dbReference type="ARBA" id="ARBA00047746"/>
    </source>
</evidence>
<feature type="compositionally biased region" description="Basic residues" evidence="10">
    <location>
        <begin position="369"/>
        <end position="379"/>
    </location>
</feature>